<name>A0A0F9S647_9ZZZZ</name>
<comment type="caution">
    <text evidence="1">The sequence shown here is derived from an EMBL/GenBank/DDBJ whole genome shotgun (WGS) entry which is preliminary data.</text>
</comment>
<dbReference type="EMBL" id="LAZR01000619">
    <property type="protein sequence ID" value="KKN62574.1"/>
    <property type="molecule type" value="Genomic_DNA"/>
</dbReference>
<evidence type="ECO:0000313" key="1">
    <source>
        <dbReference type="EMBL" id="KKN62574.1"/>
    </source>
</evidence>
<proteinExistence type="predicted"/>
<protein>
    <submittedName>
        <fullName evidence="1">Uncharacterized protein</fullName>
    </submittedName>
</protein>
<accession>A0A0F9S647</accession>
<dbReference type="AlphaFoldDB" id="A0A0F9S647"/>
<gene>
    <name evidence="1" type="ORF">LCGC14_0510630</name>
</gene>
<organism evidence="1">
    <name type="scientific">marine sediment metagenome</name>
    <dbReference type="NCBI Taxonomy" id="412755"/>
    <lineage>
        <taxon>unclassified sequences</taxon>
        <taxon>metagenomes</taxon>
        <taxon>ecological metagenomes</taxon>
    </lineage>
</organism>
<sequence>MNKKLTNILPTSFPVQNTYRHVVFNAEVEPDEFPRLEMMIADAIKNARAALKIGKRIDLSQGRSFLLAIDNLANHVSRGRVLAHDFREDVSEILIHLDQAEPGNSDDMVDMHTTLTLALTLSQRVADLLAAERDIGWHRGIRND</sequence>
<reference evidence="1" key="1">
    <citation type="journal article" date="2015" name="Nature">
        <title>Complex archaea that bridge the gap between prokaryotes and eukaryotes.</title>
        <authorList>
            <person name="Spang A."/>
            <person name="Saw J.H."/>
            <person name="Jorgensen S.L."/>
            <person name="Zaremba-Niedzwiedzka K."/>
            <person name="Martijn J."/>
            <person name="Lind A.E."/>
            <person name="van Eijk R."/>
            <person name="Schleper C."/>
            <person name="Guy L."/>
            <person name="Ettema T.J."/>
        </authorList>
    </citation>
    <scope>NUCLEOTIDE SEQUENCE</scope>
</reference>